<protein>
    <submittedName>
        <fullName evidence="1">Uncharacterized protein</fullName>
    </submittedName>
</protein>
<evidence type="ECO:0000313" key="2">
    <source>
        <dbReference type="Proteomes" id="UP000499080"/>
    </source>
</evidence>
<dbReference type="AlphaFoldDB" id="A0A4Y2EU48"/>
<comment type="caution">
    <text evidence="1">The sequence shown here is derived from an EMBL/GenBank/DDBJ whole genome shotgun (WGS) entry which is preliminary data.</text>
</comment>
<keyword evidence="2" id="KW-1185">Reference proteome</keyword>
<dbReference type="EMBL" id="BGPR01000697">
    <property type="protein sequence ID" value="GBM32047.1"/>
    <property type="molecule type" value="Genomic_DNA"/>
</dbReference>
<accession>A0A4Y2EU48</accession>
<evidence type="ECO:0000313" key="1">
    <source>
        <dbReference type="EMBL" id="GBM32047.1"/>
    </source>
</evidence>
<gene>
    <name evidence="1" type="ORF">AVEN_127385_1</name>
</gene>
<organism evidence="1 2">
    <name type="scientific">Araneus ventricosus</name>
    <name type="common">Orbweaver spider</name>
    <name type="synonym">Epeira ventricosa</name>
    <dbReference type="NCBI Taxonomy" id="182803"/>
    <lineage>
        <taxon>Eukaryota</taxon>
        <taxon>Metazoa</taxon>
        <taxon>Ecdysozoa</taxon>
        <taxon>Arthropoda</taxon>
        <taxon>Chelicerata</taxon>
        <taxon>Arachnida</taxon>
        <taxon>Araneae</taxon>
        <taxon>Araneomorphae</taxon>
        <taxon>Entelegynae</taxon>
        <taxon>Araneoidea</taxon>
        <taxon>Araneidae</taxon>
        <taxon>Araneus</taxon>
    </lineage>
</organism>
<name>A0A4Y2EU48_ARAVE</name>
<reference evidence="1 2" key="1">
    <citation type="journal article" date="2019" name="Sci. Rep.">
        <title>Orb-weaving spider Araneus ventricosus genome elucidates the spidroin gene catalogue.</title>
        <authorList>
            <person name="Kono N."/>
            <person name="Nakamura H."/>
            <person name="Ohtoshi R."/>
            <person name="Moran D.A.P."/>
            <person name="Shinohara A."/>
            <person name="Yoshida Y."/>
            <person name="Fujiwara M."/>
            <person name="Mori M."/>
            <person name="Tomita M."/>
            <person name="Arakawa K."/>
        </authorList>
    </citation>
    <scope>NUCLEOTIDE SEQUENCE [LARGE SCALE GENOMIC DNA]</scope>
</reference>
<dbReference type="Proteomes" id="UP000499080">
    <property type="component" value="Unassembled WGS sequence"/>
</dbReference>
<proteinExistence type="predicted"/>
<sequence>MPRALGVLDLHGDKTIAELCYFNTLTPKPAVTSHATSILVGRISASCCSERREKAVGRVVIEGTLKEKAYHSYLRGNVADESIPQTN</sequence>